<dbReference type="InterPro" id="IPR033403">
    <property type="entry name" value="DUF5110"/>
</dbReference>
<dbReference type="SUPFAM" id="SSF51011">
    <property type="entry name" value="Glycosyl hydrolase domain"/>
    <property type="match status" value="1"/>
</dbReference>
<dbReference type="InterPro" id="IPR025887">
    <property type="entry name" value="Glyco_hydro_31_N_dom"/>
</dbReference>
<evidence type="ECO:0000256" key="2">
    <source>
        <dbReference type="ARBA" id="ARBA00022801"/>
    </source>
</evidence>
<protein>
    <recommendedName>
        <fullName evidence="11">Glycoside hydrolase family 31 N-terminal domain-containing protein</fullName>
    </recommendedName>
</protein>
<evidence type="ECO:0000259" key="8">
    <source>
        <dbReference type="Pfam" id="PF21365"/>
    </source>
</evidence>
<reference evidence="9 10" key="1">
    <citation type="journal article" date="2019" name="Sci. Rep.">
        <title>Sulfobacillus thermotolerans: new insights into resistance and metabolic capacities of acidophilic chemolithotrophs.</title>
        <authorList>
            <person name="Panyushkina A.E."/>
            <person name="Babenko V.V."/>
            <person name="Nikitina A.S."/>
            <person name="Selezneva O.V."/>
            <person name="Tsaplina I.A."/>
            <person name="Letarova M.A."/>
            <person name="Kostryukova E.S."/>
            <person name="Letarov A.V."/>
        </authorList>
    </citation>
    <scope>NUCLEOTIDE SEQUENCE [LARGE SCALE GENOMIC DNA]</scope>
    <source>
        <strain evidence="9 10">Kr1</strain>
    </source>
</reference>
<evidence type="ECO:0008006" key="11">
    <source>
        <dbReference type="Google" id="ProtNLM"/>
    </source>
</evidence>
<evidence type="ECO:0000313" key="10">
    <source>
        <dbReference type="Proteomes" id="UP000325292"/>
    </source>
</evidence>
<gene>
    <name evidence="9" type="ORF">BXT84_06195</name>
</gene>
<dbReference type="InterPro" id="IPR000322">
    <property type="entry name" value="Glyco_hydro_31_TIM"/>
</dbReference>
<sequence length="805" mass="90713">MRALTSLTQFPNSPHYARFSQVLLTDDDQRAIISGQGHLDSPVEQWDVRISATGRVHLLWNNGLDAYTLLSTDLFVPTDSFVPLTLIRDKDRWLLTGNTVTVVIDPQGTIEVQVGPAQFFYTHFYRHNQHVRCALKTTLQEHLYALGEKVGRLDKKGRLWTQWTTDAVPHEDHTDPLYQAIPFALLGQAGPQGFRGIFLANSARTYFDATMDEWLWIGADDGPLSLYALPGPHPQDVLRHYTELTGRFPMPPQYALGFQQSRYSYMDEQEVVEIAQTFRKRSLPLDLIYLDIDYMDGYRVFTFNPHTFPDPKNLAQTLAAQGIGLVCIVDPGVKVDANYSVYCQGHTQQYFMEYLNGEEFHSEVWPGVCAFPDFAQSRTRHWWAGLHRPLQEAGIQGIWNDMNEPAWWGLGQAGPASHPDEESGIVHHTDHGQMIPHHLVHNLYALLEAHATYDALSSSSSRPFILSRSGFSGIQRYAAVWTGDNSSQWEHLAMAIPMCLNLGLSGIPLVGADIGGFLDNASPELYARWIQAGSFFPFARAHSAIDTARHEPWSFGEEVLDIARRYLQYRYRLLPYWYSLLYQAHQDGSPMMRPTFWVDAAPPFLTVDDQFLIGNDLLVAPVIEKGANKKSVHIPSGQWYDPWHHQWITGPRHIIVDAPLAVLPVFLRAGAILPLANVVQSTREWPHHSPWPSVIWIVPGHGSLDFYGDDGHSLQYQTGAYFIIQISVSVQETTLVVHWSRLYGQDALIPDEPVLFKIGPLVKTQSLTATGDGTRISGADNAHYIYVMASLRKKGSGTITIKQDA</sequence>
<dbReference type="InterPro" id="IPR048395">
    <property type="entry name" value="Glyco_hydro_31_C"/>
</dbReference>
<feature type="domain" description="DUF5110" evidence="7">
    <location>
        <begin position="695"/>
        <end position="737"/>
    </location>
</feature>
<comment type="similarity">
    <text evidence="1 4">Belongs to the glycosyl hydrolase 31 family.</text>
</comment>
<dbReference type="InterPro" id="IPR017853">
    <property type="entry name" value="GH"/>
</dbReference>
<dbReference type="Pfam" id="PF17137">
    <property type="entry name" value="DUF5110"/>
    <property type="match status" value="1"/>
</dbReference>
<feature type="domain" description="Glycoside hydrolase family 31 N-terminal" evidence="6">
    <location>
        <begin position="46"/>
        <end position="208"/>
    </location>
</feature>
<keyword evidence="3 4" id="KW-0326">Glycosidase</keyword>
<accession>A0ABN5GYI8</accession>
<dbReference type="InterPro" id="IPR030458">
    <property type="entry name" value="Glyco_hydro_31_AS"/>
</dbReference>
<dbReference type="PROSITE" id="PS00129">
    <property type="entry name" value="GLYCOSYL_HYDROL_F31_1"/>
    <property type="match status" value="1"/>
</dbReference>
<dbReference type="PANTHER" id="PTHR22762:SF120">
    <property type="entry name" value="HETEROGLYCAN GLUCOSIDASE 1"/>
    <property type="match status" value="1"/>
</dbReference>
<dbReference type="InterPro" id="IPR011013">
    <property type="entry name" value="Gal_mutarotase_sf_dom"/>
</dbReference>
<dbReference type="Gene3D" id="2.60.40.1180">
    <property type="entry name" value="Golgi alpha-mannosidase II"/>
    <property type="match status" value="2"/>
</dbReference>
<dbReference type="SUPFAM" id="SSF74650">
    <property type="entry name" value="Galactose mutarotase-like"/>
    <property type="match status" value="1"/>
</dbReference>
<dbReference type="Pfam" id="PF01055">
    <property type="entry name" value="Glyco_hydro_31_2nd"/>
    <property type="match status" value="1"/>
</dbReference>
<dbReference type="Pfam" id="PF21365">
    <property type="entry name" value="Glyco_hydro_31_3rd"/>
    <property type="match status" value="1"/>
</dbReference>
<evidence type="ECO:0000259" key="6">
    <source>
        <dbReference type="Pfam" id="PF13802"/>
    </source>
</evidence>
<name>A0ABN5GYI8_9FIRM</name>
<keyword evidence="2 4" id="KW-0378">Hydrolase</keyword>
<feature type="domain" description="Glycosyl hydrolase family 31 C-terminal" evidence="8">
    <location>
        <begin position="588"/>
        <end position="673"/>
    </location>
</feature>
<dbReference type="Proteomes" id="UP000325292">
    <property type="component" value="Chromosome"/>
</dbReference>
<organism evidence="9 10">
    <name type="scientific">Sulfobacillus thermotolerans</name>
    <dbReference type="NCBI Taxonomy" id="338644"/>
    <lineage>
        <taxon>Bacteria</taxon>
        <taxon>Bacillati</taxon>
        <taxon>Bacillota</taxon>
        <taxon>Clostridia</taxon>
        <taxon>Eubacteriales</taxon>
        <taxon>Clostridiales Family XVII. Incertae Sedis</taxon>
        <taxon>Sulfobacillus</taxon>
    </lineage>
</organism>
<evidence type="ECO:0000256" key="4">
    <source>
        <dbReference type="RuleBase" id="RU361185"/>
    </source>
</evidence>
<evidence type="ECO:0000313" key="9">
    <source>
        <dbReference type="EMBL" id="AUW93582.1"/>
    </source>
</evidence>
<dbReference type="Pfam" id="PF13802">
    <property type="entry name" value="Gal_mutarotas_2"/>
    <property type="match status" value="1"/>
</dbReference>
<proteinExistence type="inferred from homology"/>
<evidence type="ECO:0000259" key="5">
    <source>
        <dbReference type="Pfam" id="PF01055"/>
    </source>
</evidence>
<keyword evidence="10" id="KW-1185">Reference proteome</keyword>
<dbReference type="CDD" id="cd14752">
    <property type="entry name" value="GH31_N"/>
    <property type="match status" value="1"/>
</dbReference>
<feature type="domain" description="Glycoside hydrolase family 31 TIM barrel" evidence="5">
    <location>
        <begin position="249"/>
        <end position="580"/>
    </location>
</feature>
<dbReference type="InterPro" id="IPR013780">
    <property type="entry name" value="Glyco_hydro_b"/>
</dbReference>
<dbReference type="Gene3D" id="3.20.20.80">
    <property type="entry name" value="Glycosidases"/>
    <property type="match status" value="1"/>
</dbReference>
<dbReference type="CDD" id="cd06604">
    <property type="entry name" value="GH31_glucosidase_II_MalA"/>
    <property type="match status" value="1"/>
</dbReference>
<dbReference type="SUPFAM" id="SSF51445">
    <property type="entry name" value="(Trans)glycosidases"/>
    <property type="match status" value="1"/>
</dbReference>
<dbReference type="EMBL" id="CP019454">
    <property type="protein sequence ID" value="AUW93582.1"/>
    <property type="molecule type" value="Genomic_DNA"/>
</dbReference>
<evidence type="ECO:0000259" key="7">
    <source>
        <dbReference type="Pfam" id="PF17137"/>
    </source>
</evidence>
<dbReference type="PANTHER" id="PTHR22762">
    <property type="entry name" value="ALPHA-GLUCOSIDASE"/>
    <property type="match status" value="1"/>
</dbReference>
<dbReference type="Gene3D" id="2.60.40.1760">
    <property type="entry name" value="glycosyl hydrolase (family 31)"/>
    <property type="match status" value="1"/>
</dbReference>
<evidence type="ECO:0000256" key="3">
    <source>
        <dbReference type="ARBA" id="ARBA00023295"/>
    </source>
</evidence>
<evidence type="ECO:0000256" key="1">
    <source>
        <dbReference type="ARBA" id="ARBA00007806"/>
    </source>
</evidence>